<organism evidence="5 6">
    <name type="scientific">Alosa alosa</name>
    <name type="common">allis shad</name>
    <dbReference type="NCBI Taxonomy" id="278164"/>
    <lineage>
        <taxon>Eukaryota</taxon>
        <taxon>Metazoa</taxon>
        <taxon>Chordata</taxon>
        <taxon>Craniata</taxon>
        <taxon>Vertebrata</taxon>
        <taxon>Euteleostomi</taxon>
        <taxon>Actinopterygii</taxon>
        <taxon>Neopterygii</taxon>
        <taxon>Teleostei</taxon>
        <taxon>Clupei</taxon>
        <taxon>Clupeiformes</taxon>
        <taxon>Clupeoidei</taxon>
        <taxon>Clupeidae</taxon>
        <taxon>Alosa</taxon>
    </lineage>
</organism>
<dbReference type="PANTHER" id="PTHR47060:SF1">
    <property type="entry name" value="HOMEOBOX PROTEIN NOBOX"/>
    <property type="match status" value="1"/>
</dbReference>
<keyword evidence="1 2" id="KW-0238">DNA-binding</keyword>
<feature type="region of interest" description="Disordered" evidence="3">
    <location>
        <begin position="16"/>
        <end position="88"/>
    </location>
</feature>
<dbReference type="InterPro" id="IPR009057">
    <property type="entry name" value="Homeodomain-like_sf"/>
</dbReference>
<dbReference type="EMBL" id="JADWDJ010000020">
    <property type="protein sequence ID" value="KAG5264498.1"/>
    <property type="molecule type" value="Genomic_DNA"/>
</dbReference>
<feature type="compositionally biased region" description="Polar residues" evidence="3">
    <location>
        <begin position="59"/>
        <end position="69"/>
    </location>
</feature>
<sequence length="635" mass="70959">MSMHDFGSPFLICDEEGDYYQRKQEADEEKEYNEEENERNYAQHNNTSTPEMGKAGDVENTSGRMTTAKMSKDTEENIQEKHEEKPEAQIVKQEEINQAEESEQIEVMEDREMLCLSRRMEGKMSEETDIEEKGRIGSEGEERANADMTLGGVLSVCEQSLEQSVLSAGLAFRHVAQPLQPPDAQPEALALGKPQTGILNSQTLEVSTLLPPMEVQLTQVYTTRQYTRFTGHGHPVLPLTTQAHAPPADHTALPPVPKKKTRTLYSADQLQELERLFQDDHYPDGDRRREIAASVGVTPQRIMVWFQNRRAKWRKTGKGPLKTHKTTQRTSYFSGTVPSVLPQPPTHTQTLPPYSSLIGSLSSPAACVGQVYVSQEGGPPPMHSPPPLRRASLSLSLDPNQHIVNLPTVDTWSNYTDLSSLKMDPQHHVVFVPMSNTMHYPSKTHTHTQPMQHTNTLNQQYLSNLPYINPTYMNSGPTHAGHTHTPTHMTYSLPTTNSLVPACCQQNNQMHQVPSRLCSSEPPPPQPGAFQGPGRLSLHLQPQSHYSTSPLPHTHTHAHTHTNTLFPLHTPLTKDSNPLSSVTMGTQPGPSQTLSSRRESDAHSHSDMHSHTHPDLQIHTHSDMPFHCDFSPLIL</sequence>
<dbReference type="AlphaFoldDB" id="A0AAV6FNN1"/>
<dbReference type="GO" id="GO:0005634">
    <property type="term" value="C:nucleus"/>
    <property type="evidence" value="ECO:0007669"/>
    <property type="project" value="UniProtKB-SubCell"/>
</dbReference>
<comment type="caution">
    <text evidence="5">The sequence shown here is derived from an EMBL/GenBank/DDBJ whole genome shotgun (WGS) entry which is preliminary data.</text>
</comment>
<reference evidence="5" key="1">
    <citation type="submission" date="2020-10" db="EMBL/GenBank/DDBJ databases">
        <title>Chromosome-scale genome assembly of the Allis shad, Alosa alosa.</title>
        <authorList>
            <person name="Margot Z."/>
            <person name="Christophe K."/>
            <person name="Cabau C."/>
            <person name="Louis A."/>
            <person name="Berthelot C."/>
            <person name="Parey E."/>
            <person name="Roest Crollius H."/>
            <person name="Montfort J."/>
            <person name="Robinson-Rechavi M."/>
            <person name="Bucao C."/>
            <person name="Bouchez O."/>
            <person name="Gislard M."/>
            <person name="Lluch J."/>
            <person name="Milhes M."/>
            <person name="Lampietro C."/>
            <person name="Lopez Roques C."/>
            <person name="Donnadieu C."/>
            <person name="Braasch I."/>
            <person name="Desvignes T."/>
            <person name="Postlethwait J."/>
            <person name="Bobe J."/>
            <person name="Guiguen Y."/>
        </authorList>
    </citation>
    <scope>NUCLEOTIDE SEQUENCE</scope>
    <source>
        <strain evidence="5">M-15738</strain>
        <tissue evidence="5">Blood</tissue>
    </source>
</reference>
<feature type="region of interest" description="Disordered" evidence="3">
    <location>
        <begin position="514"/>
        <end position="618"/>
    </location>
</feature>
<feature type="compositionally biased region" description="Polar residues" evidence="3">
    <location>
        <begin position="573"/>
        <end position="595"/>
    </location>
</feature>
<dbReference type="InterPro" id="IPR042988">
    <property type="entry name" value="NOBOX"/>
</dbReference>
<keyword evidence="1 2" id="KW-0371">Homeobox</keyword>
<keyword evidence="6" id="KW-1185">Reference proteome</keyword>
<evidence type="ECO:0000313" key="5">
    <source>
        <dbReference type="EMBL" id="KAG5264498.1"/>
    </source>
</evidence>
<dbReference type="PANTHER" id="PTHR47060">
    <property type="entry name" value="HOMEOBOX PROTEIN NOBOX"/>
    <property type="match status" value="1"/>
</dbReference>
<evidence type="ECO:0000259" key="4">
    <source>
        <dbReference type="PROSITE" id="PS50071"/>
    </source>
</evidence>
<feature type="compositionally biased region" description="Polar residues" evidence="3">
    <location>
        <begin position="540"/>
        <end position="551"/>
    </location>
</feature>
<dbReference type="InterPro" id="IPR001356">
    <property type="entry name" value="HD"/>
</dbReference>
<evidence type="ECO:0000256" key="2">
    <source>
        <dbReference type="RuleBase" id="RU000682"/>
    </source>
</evidence>
<dbReference type="SUPFAM" id="SSF46689">
    <property type="entry name" value="Homeodomain-like"/>
    <property type="match status" value="1"/>
</dbReference>
<dbReference type="GO" id="GO:0000978">
    <property type="term" value="F:RNA polymerase II cis-regulatory region sequence-specific DNA binding"/>
    <property type="evidence" value="ECO:0007669"/>
    <property type="project" value="TreeGrafter"/>
</dbReference>
<name>A0AAV6FNN1_9TELE</name>
<gene>
    <name evidence="5" type="ORF">AALO_G00254890</name>
</gene>
<evidence type="ECO:0000313" key="6">
    <source>
        <dbReference type="Proteomes" id="UP000823561"/>
    </source>
</evidence>
<dbReference type="Pfam" id="PF00046">
    <property type="entry name" value="Homeodomain"/>
    <property type="match status" value="1"/>
</dbReference>
<evidence type="ECO:0000256" key="3">
    <source>
        <dbReference type="SAM" id="MobiDB-lite"/>
    </source>
</evidence>
<protein>
    <recommendedName>
        <fullName evidence="4">Homeobox domain-containing protein</fullName>
    </recommendedName>
</protein>
<feature type="DNA-binding region" description="Homeobox" evidence="1">
    <location>
        <begin position="258"/>
        <end position="317"/>
    </location>
</feature>
<evidence type="ECO:0000256" key="1">
    <source>
        <dbReference type="PROSITE-ProRule" id="PRU00108"/>
    </source>
</evidence>
<dbReference type="CDD" id="cd00086">
    <property type="entry name" value="homeodomain"/>
    <property type="match status" value="1"/>
</dbReference>
<keyword evidence="1 2" id="KW-0539">Nucleus</keyword>
<dbReference type="Proteomes" id="UP000823561">
    <property type="component" value="Chromosome 20"/>
</dbReference>
<feature type="compositionally biased region" description="Basic and acidic residues" evidence="3">
    <location>
        <begin position="70"/>
        <end position="88"/>
    </location>
</feature>
<dbReference type="Gene3D" id="1.10.10.60">
    <property type="entry name" value="Homeodomain-like"/>
    <property type="match status" value="1"/>
</dbReference>
<feature type="domain" description="Homeobox" evidence="4">
    <location>
        <begin position="256"/>
        <end position="316"/>
    </location>
</feature>
<feature type="compositionally biased region" description="Acidic residues" evidence="3">
    <location>
        <begin position="26"/>
        <end position="37"/>
    </location>
</feature>
<dbReference type="PROSITE" id="PS50071">
    <property type="entry name" value="HOMEOBOX_2"/>
    <property type="match status" value="1"/>
</dbReference>
<dbReference type="SMART" id="SM00389">
    <property type="entry name" value="HOX"/>
    <property type="match status" value="1"/>
</dbReference>
<accession>A0AAV6FNN1</accession>
<dbReference type="GO" id="GO:0000981">
    <property type="term" value="F:DNA-binding transcription factor activity, RNA polymerase II-specific"/>
    <property type="evidence" value="ECO:0007669"/>
    <property type="project" value="TreeGrafter"/>
</dbReference>
<proteinExistence type="predicted"/>
<feature type="compositionally biased region" description="Basic and acidic residues" evidence="3">
    <location>
        <begin position="596"/>
        <end position="618"/>
    </location>
</feature>
<comment type="subcellular location">
    <subcellularLocation>
        <location evidence="1 2">Nucleus</location>
    </subcellularLocation>
</comment>